<protein>
    <recommendedName>
        <fullName evidence="1">ATPase AAA-type core domain-containing protein</fullName>
    </recommendedName>
</protein>
<dbReference type="AlphaFoldDB" id="A0A8S2X6F2"/>
<sequence length="64" mass="7020">AAAKARAPCVIFIDEIDSVGAKRSSSQLHPYANQTINQLLAEMDGFEKNEGIIILAATNRRDYL</sequence>
<evidence type="ECO:0000313" key="3">
    <source>
        <dbReference type="Proteomes" id="UP000681720"/>
    </source>
</evidence>
<dbReference type="GO" id="GO:0006515">
    <property type="term" value="P:protein quality control for misfolded or incompletely synthesized proteins"/>
    <property type="evidence" value="ECO:0007669"/>
    <property type="project" value="TreeGrafter"/>
</dbReference>
<comment type="caution">
    <text evidence="2">The sequence shown here is derived from an EMBL/GenBank/DDBJ whole genome shotgun (WGS) entry which is preliminary data.</text>
</comment>
<dbReference type="GO" id="GO:0016887">
    <property type="term" value="F:ATP hydrolysis activity"/>
    <property type="evidence" value="ECO:0007669"/>
    <property type="project" value="InterPro"/>
</dbReference>
<dbReference type="SUPFAM" id="SSF52540">
    <property type="entry name" value="P-loop containing nucleoside triphosphate hydrolases"/>
    <property type="match status" value="1"/>
</dbReference>
<proteinExistence type="predicted"/>
<accession>A0A8S2X6F2</accession>
<dbReference type="Proteomes" id="UP000681720">
    <property type="component" value="Unassembled WGS sequence"/>
</dbReference>
<reference evidence="2" key="1">
    <citation type="submission" date="2021-02" db="EMBL/GenBank/DDBJ databases">
        <authorList>
            <person name="Nowell W R."/>
        </authorList>
    </citation>
    <scope>NUCLEOTIDE SEQUENCE</scope>
</reference>
<dbReference type="InterPro" id="IPR027417">
    <property type="entry name" value="P-loop_NTPase"/>
</dbReference>
<feature type="domain" description="ATPase AAA-type core" evidence="1">
    <location>
        <begin position="2"/>
        <end position="62"/>
    </location>
</feature>
<evidence type="ECO:0000259" key="1">
    <source>
        <dbReference type="Pfam" id="PF00004"/>
    </source>
</evidence>
<feature type="non-terminal residue" evidence="2">
    <location>
        <position position="1"/>
    </location>
</feature>
<dbReference type="Pfam" id="PF00004">
    <property type="entry name" value="AAA"/>
    <property type="match status" value="1"/>
</dbReference>
<dbReference type="GO" id="GO:0007005">
    <property type="term" value="P:mitochondrion organization"/>
    <property type="evidence" value="ECO:0007669"/>
    <property type="project" value="TreeGrafter"/>
</dbReference>
<organism evidence="2 3">
    <name type="scientific">Rotaria magnacalcarata</name>
    <dbReference type="NCBI Taxonomy" id="392030"/>
    <lineage>
        <taxon>Eukaryota</taxon>
        <taxon>Metazoa</taxon>
        <taxon>Spiralia</taxon>
        <taxon>Gnathifera</taxon>
        <taxon>Rotifera</taxon>
        <taxon>Eurotatoria</taxon>
        <taxon>Bdelloidea</taxon>
        <taxon>Philodinida</taxon>
        <taxon>Philodinidae</taxon>
        <taxon>Rotaria</taxon>
    </lineage>
</organism>
<dbReference type="GO" id="GO:0005743">
    <property type="term" value="C:mitochondrial inner membrane"/>
    <property type="evidence" value="ECO:0007669"/>
    <property type="project" value="TreeGrafter"/>
</dbReference>
<dbReference type="GO" id="GO:0004176">
    <property type="term" value="F:ATP-dependent peptidase activity"/>
    <property type="evidence" value="ECO:0007669"/>
    <property type="project" value="TreeGrafter"/>
</dbReference>
<gene>
    <name evidence="2" type="ORF">GIL414_LOCUS33615</name>
</gene>
<feature type="non-terminal residue" evidence="2">
    <location>
        <position position="64"/>
    </location>
</feature>
<dbReference type="Gene3D" id="3.40.50.300">
    <property type="entry name" value="P-loop containing nucleotide triphosphate hydrolases"/>
    <property type="match status" value="1"/>
</dbReference>
<dbReference type="GO" id="GO:0005524">
    <property type="term" value="F:ATP binding"/>
    <property type="evidence" value="ECO:0007669"/>
    <property type="project" value="InterPro"/>
</dbReference>
<dbReference type="PANTHER" id="PTHR23076:SF97">
    <property type="entry name" value="ATP-DEPENDENT ZINC METALLOPROTEASE YME1L1"/>
    <property type="match status" value="1"/>
</dbReference>
<evidence type="ECO:0000313" key="2">
    <source>
        <dbReference type="EMBL" id="CAF4476856.1"/>
    </source>
</evidence>
<dbReference type="InterPro" id="IPR003959">
    <property type="entry name" value="ATPase_AAA_core"/>
</dbReference>
<dbReference type="PANTHER" id="PTHR23076">
    <property type="entry name" value="METALLOPROTEASE M41 FTSH"/>
    <property type="match status" value="1"/>
</dbReference>
<dbReference type="EMBL" id="CAJOBJ010075075">
    <property type="protein sequence ID" value="CAF4476856.1"/>
    <property type="molecule type" value="Genomic_DNA"/>
</dbReference>
<name>A0A8S2X6F2_9BILA</name>